<accession>A0ABN2T0H1</accession>
<proteinExistence type="predicted"/>
<dbReference type="InterPro" id="IPR009057">
    <property type="entry name" value="Homeodomain-like_sf"/>
</dbReference>
<dbReference type="PANTHER" id="PTHR30055:SF226">
    <property type="entry name" value="HTH-TYPE TRANSCRIPTIONAL REGULATOR PKSA"/>
    <property type="match status" value="1"/>
</dbReference>
<reference evidence="4 5" key="1">
    <citation type="journal article" date="2019" name="Int. J. Syst. Evol. Microbiol.">
        <title>The Global Catalogue of Microorganisms (GCM) 10K type strain sequencing project: providing services to taxonomists for standard genome sequencing and annotation.</title>
        <authorList>
            <consortium name="The Broad Institute Genomics Platform"/>
            <consortium name="The Broad Institute Genome Sequencing Center for Infectious Disease"/>
            <person name="Wu L."/>
            <person name="Ma J."/>
        </authorList>
    </citation>
    <scope>NUCLEOTIDE SEQUENCE [LARGE SCALE GENOMIC DNA]</scope>
    <source>
        <strain evidence="4 5">JCM 14902</strain>
    </source>
</reference>
<evidence type="ECO:0000259" key="3">
    <source>
        <dbReference type="PROSITE" id="PS50977"/>
    </source>
</evidence>
<dbReference type="InterPro" id="IPR001647">
    <property type="entry name" value="HTH_TetR"/>
</dbReference>
<dbReference type="EMBL" id="BAAAOH010000001">
    <property type="protein sequence ID" value="GAA1995810.1"/>
    <property type="molecule type" value="Genomic_DNA"/>
</dbReference>
<feature type="domain" description="HTH tetR-type" evidence="3">
    <location>
        <begin position="17"/>
        <end position="77"/>
    </location>
</feature>
<keyword evidence="1 2" id="KW-0238">DNA-binding</keyword>
<dbReference type="SUPFAM" id="SSF46689">
    <property type="entry name" value="Homeodomain-like"/>
    <property type="match status" value="1"/>
</dbReference>
<keyword evidence="5" id="KW-1185">Reference proteome</keyword>
<dbReference type="Proteomes" id="UP001500326">
    <property type="component" value="Unassembled WGS sequence"/>
</dbReference>
<dbReference type="InterPro" id="IPR050109">
    <property type="entry name" value="HTH-type_TetR-like_transc_reg"/>
</dbReference>
<evidence type="ECO:0000313" key="5">
    <source>
        <dbReference type="Proteomes" id="UP001500326"/>
    </source>
</evidence>
<name>A0ABN2T0H1_9MICO</name>
<comment type="caution">
    <text evidence="4">The sequence shown here is derived from an EMBL/GenBank/DDBJ whole genome shotgun (WGS) entry which is preliminary data.</text>
</comment>
<organism evidence="4 5">
    <name type="scientific">Microbacterium pumilum</name>
    <dbReference type="NCBI Taxonomy" id="344165"/>
    <lineage>
        <taxon>Bacteria</taxon>
        <taxon>Bacillati</taxon>
        <taxon>Actinomycetota</taxon>
        <taxon>Actinomycetes</taxon>
        <taxon>Micrococcales</taxon>
        <taxon>Microbacteriaceae</taxon>
        <taxon>Microbacterium</taxon>
    </lineage>
</organism>
<protein>
    <submittedName>
        <fullName evidence="4">TetR/AcrR family transcriptional regulator</fullName>
    </submittedName>
</protein>
<evidence type="ECO:0000256" key="2">
    <source>
        <dbReference type="PROSITE-ProRule" id="PRU00335"/>
    </source>
</evidence>
<dbReference type="Gene3D" id="1.10.357.10">
    <property type="entry name" value="Tetracycline Repressor, domain 2"/>
    <property type="match status" value="1"/>
</dbReference>
<evidence type="ECO:0000313" key="4">
    <source>
        <dbReference type="EMBL" id="GAA1995810.1"/>
    </source>
</evidence>
<gene>
    <name evidence="4" type="ORF">GCM10009777_35420</name>
</gene>
<dbReference type="PANTHER" id="PTHR30055">
    <property type="entry name" value="HTH-TYPE TRANSCRIPTIONAL REGULATOR RUTR"/>
    <property type="match status" value="1"/>
</dbReference>
<sequence length="204" mass="22981">MSTSTERAERAAANKFAARRRELADSALEAIAERGFANTGLRDISARTELSTGILHYYFDGKDDLIAQAIWQYKSECARRYDPIIETSISADELIARFGVEISATLRDESDMHRLWYDLRNQALFEDGFRETIVAIDELLTDMVWAVVERHAELRGATPTIDRATAYSLFDGLFLNCLIAYLRGDLDALDHIRIRSGNLLAASV</sequence>
<feature type="DNA-binding region" description="H-T-H motif" evidence="2">
    <location>
        <begin position="40"/>
        <end position="59"/>
    </location>
</feature>
<dbReference type="RefSeq" id="WP_344065407.1">
    <property type="nucleotide sequence ID" value="NZ_BAAAOH010000001.1"/>
</dbReference>
<dbReference type="PROSITE" id="PS50977">
    <property type="entry name" value="HTH_TETR_2"/>
    <property type="match status" value="1"/>
</dbReference>
<dbReference type="PRINTS" id="PR00455">
    <property type="entry name" value="HTHTETR"/>
</dbReference>
<dbReference type="Pfam" id="PF00440">
    <property type="entry name" value="TetR_N"/>
    <property type="match status" value="1"/>
</dbReference>
<evidence type="ECO:0000256" key="1">
    <source>
        <dbReference type="ARBA" id="ARBA00023125"/>
    </source>
</evidence>